<proteinExistence type="predicted"/>
<evidence type="ECO:0000259" key="2">
    <source>
        <dbReference type="Pfam" id="PF08263"/>
    </source>
</evidence>
<dbReference type="InterPro" id="IPR032675">
    <property type="entry name" value="LRR_dom_sf"/>
</dbReference>
<dbReference type="AlphaFoldDB" id="A0A0S4IU23"/>
<accession>A0A0S4IU23</accession>
<dbReference type="InterPro" id="IPR053213">
    <property type="entry name" value="RLP29"/>
</dbReference>
<dbReference type="InterPro" id="IPR013210">
    <property type="entry name" value="LRR_N_plant-typ"/>
</dbReference>
<dbReference type="Proteomes" id="UP000051952">
    <property type="component" value="Unassembled WGS sequence"/>
</dbReference>
<feature type="non-terminal residue" evidence="3">
    <location>
        <position position="592"/>
    </location>
</feature>
<dbReference type="Gene3D" id="3.80.10.10">
    <property type="entry name" value="Ribonuclease Inhibitor"/>
    <property type="match status" value="3"/>
</dbReference>
<keyword evidence="4" id="KW-1185">Reference proteome</keyword>
<dbReference type="PANTHER" id="PTHR48009:SF4">
    <property type="entry name" value="LEUCINE-RICH REPEAT (LRR) FAMILY PROTEIN"/>
    <property type="match status" value="1"/>
</dbReference>
<dbReference type="VEuPathDB" id="TriTrypDB:BSAL_67635"/>
<name>A0A0S4IU23_BODSA</name>
<evidence type="ECO:0000313" key="3">
    <source>
        <dbReference type="EMBL" id="CUF94327.1"/>
    </source>
</evidence>
<dbReference type="InterPro" id="IPR001611">
    <property type="entry name" value="Leu-rich_rpt"/>
</dbReference>
<feature type="domain" description="Leucine-rich repeat-containing N-terminal plant-type" evidence="2">
    <location>
        <begin position="27"/>
        <end position="57"/>
    </location>
</feature>
<dbReference type="Pfam" id="PF00560">
    <property type="entry name" value="LRR_1"/>
    <property type="match status" value="2"/>
</dbReference>
<dbReference type="PANTHER" id="PTHR48009">
    <property type="entry name" value="LEUCINE-RICH REPEAT (LRR) FAMILY PROTEIN"/>
    <property type="match status" value="1"/>
</dbReference>
<dbReference type="Pfam" id="PF08263">
    <property type="entry name" value="LRRNT_2"/>
    <property type="match status" value="1"/>
</dbReference>
<feature type="signal peptide" evidence="1">
    <location>
        <begin position="1"/>
        <end position="21"/>
    </location>
</feature>
<reference evidence="4" key="1">
    <citation type="submission" date="2015-09" db="EMBL/GenBank/DDBJ databases">
        <authorList>
            <consortium name="Pathogen Informatics"/>
        </authorList>
    </citation>
    <scope>NUCLEOTIDE SEQUENCE [LARGE SCALE GENOMIC DNA]</scope>
    <source>
        <strain evidence="4">Lake Konstanz</strain>
    </source>
</reference>
<dbReference type="SUPFAM" id="SSF52047">
    <property type="entry name" value="RNI-like"/>
    <property type="match status" value="1"/>
</dbReference>
<dbReference type="OrthoDB" id="259231at2759"/>
<gene>
    <name evidence="3" type="ORF">BSAL_67635</name>
</gene>
<sequence>MLRRFLIFASIAIFIANLCECDSNELRDALDDIRTSLNISSWNTSLSMCTWAGVTCTSNSAFLSSLTLCTTTVPCGGSNVMGNSSLPNNATTWSIIGRNLTSLTISRGSFPFPDNAATLLTMLSRLSFTSYSPTVPMQLPIGAGYAMTLSSSNIILQGSSNAGGANVTSMSISSSTVPDLTNIASLMSVTITSGTLGTLNWTLMTRLTSISISSSPTLINGTLPNWTGTNFPALTSISLTAIGISVTPTSWGTITTLTSIGITSCTLLNSPLPSEWSNLTNLRSITLSSTPMTGPLPDSWASFVNLTIAITGANFSQATLPSAWANMPSLISLTISNCGLRGTLPSWPSTTTALTYLGLPNNAITGPLPTNVTGWSKLTTLDISNNPINGTLPAWGELRSLTTISIFSCNITGSLPQWGAAASPMSTLKTIVMNNNSLNSTIPSSWWNMTSLVTLNANSANVTGQLDLVGNATRLTSLDVSGNSIGTLCNFTVPKSLKTLVLQNNLCTGQHPNWTAATTLALVNLEGNAFYGSLAIISSSSLTTLRISGGNQFTGSLSNWTSAATSLTELIASNNRLSGTLPAFSKIVTLLL</sequence>
<dbReference type="EMBL" id="CYKH01000456">
    <property type="protein sequence ID" value="CUF94327.1"/>
    <property type="molecule type" value="Genomic_DNA"/>
</dbReference>
<feature type="chain" id="PRO_5006621593" evidence="1">
    <location>
        <begin position="22"/>
        <end position="592"/>
    </location>
</feature>
<keyword evidence="1" id="KW-0732">Signal</keyword>
<protein>
    <submittedName>
        <fullName evidence="3">Leucine-rich repeat protein, putative</fullName>
    </submittedName>
</protein>
<evidence type="ECO:0000313" key="4">
    <source>
        <dbReference type="Proteomes" id="UP000051952"/>
    </source>
</evidence>
<evidence type="ECO:0000256" key="1">
    <source>
        <dbReference type="SAM" id="SignalP"/>
    </source>
</evidence>
<organism evidence="3 4">
    <name type="scientific">Bodo saltans</name>
    <name type="common">Flagellated protozoan</name>
    <dbReference type="NCBI Taxonomy" id="75058"/>
    <lineage>
        <taxon>Eukaryota</taxon>
        <taxon>Discoba</taxon>
        <taxon>Euglenozoa</taxon>
        <taxon>Kinetoplastea</taxon>
        <taxon>Metakinetoplastina</taxon>
        <taxon>Eubodonida</taxon>
        <taxon>Bodonidae</taxon>
        <taxon>Bodo</taxon>
    </lineage>
</organism>